<proteinExistence type="predicted"/>
<evidence type="ECO:0000313" key="7">
    <source>
        <dbReference type="Proteomes" id="UP000177785"/>
    </source>
</evidence>
<dbReference type="Pfam" id="PF00355">
    <property type="entry name" value="Rieske"/>
    <property type="match status" value="1"/>
</dbReference>
<dbReference type="GO" id="GO:0051537">
    <property type="term" value="F:2 iron, 2 sulfur cluster binding"/>
    <property type="evidence" value="ECO:0007669"/>
    <property type="project" value="UniProtKB-KW"/>
</dbReference>
<accession>A0A1G2G5R5</accession>
<comment type="caution">
    <text evidence="6">The sequence shown here is derived from an EMBL/GenBank/DDBJ whole genome shotgun (WGS) entry which is preliminary data.</text>
</comment>
<evidence type="ECO:0000259" key="5">
    <source>
        <dbReference type="PROSITE" id="PS51296"/>
    </source>
</evidence>
<dbReference type="SUPFAM" id="SSF51905">
    <property type="entry name" value="FAD/NAD(P)-binding domain"/>
    <property type="match status" value="1"/>
</dbReference>
<evidence type="ECO:0000256" key="3">
    <source>
        <dbReference type="ARBA" id="ARBA00023004"/>
    </source>
</evidence>
<dbReference type="STRING" id="1802115.A2756_01565"/>
<dbReference type="AlphaFoldDB" id="A0A1G2G5R5"/>
<reference evidence="6 7" key="1">
    <citation type="journal article" date="2016" name="Nat. Commun.">
        <title>Thousands of microbial genomes shed light on interconnected biogeochemical processes in an aquifer system.</title>
        <authorList>
            <person name="Anantharaman K."/>
            <person name="Brown C.T."/>
            <person name="Hug L.A."/>
            <person name="Sharon I."/>
            <person name="Castelle C.J."/>
            <person name="Probst A.J."/>
            <person name="Thomas B.C."/>
            <person name="Singh A."/>
            <person name="Wilkins M.J."/>
            <person name="Karaoz U."/>
            <person name="Brodie E.L."/>
            <person name="Williams K.H."/>
            <person name="Hubbard S.S."/>
            <person name="Banfield J.F."/>
        </authorList>
    </citation>
    <scope>NUCLEOTIDE SEQUENCE [LARGE SCALE GENOMIC DNA]</scope>
</reference>
<organism evidence="6 7">
    <name type="scientific">Candidatus Ryanbacteria bacterium RIFCSPHIGHO2_01_FULL_48_27</name>
    <dbReference type="NCBI Taxonomy" id="1802115"/>
    <lineage>
        <taxon>Bacteria</taxon>
        <taxon>Candidatus Ryaniibacteriota</taxon>
    </lineage>
</organism>
<dbReference type="InterPro" id="IPR036291">
    <property type="entry name" value="NAD(P)-bd_dom_sf"/>
</dbReference>
<dbReference type="Gene3D" id="3.50.50.60">
    <property type="entry name" value="FAD/NAD(P)-binding domain"/>
    <property type="match status" value="1"/>
</dbReference>
<dbReference type="Gene3D" id="2.102.10.10">
    <property type="entry name" value="Rieske [2Fe-2S] iron-sulphur domain"/>
    <property type="match status" value="1"/>
</dbReference>
<evidence type="ECO:0000256" key="1">
    <source>
        <dbReference type="ARBA" id="ARBA00022714"/>
    </source>
</evidence>
<keyword evidence="4" id="KW-0411">Iron-sulfur</keyword>
<dbReference type="PANTHER" id="PTHR13847:SF201">
    <property type="entry name" value="PUTATIBE OXIDOREDUCTASE"/>
    <property type="match status" value="1"/>
</dbReference>
<dbReference type="Gene3D" id="3.30.9.10">
    <property type="entry name" value="D-Amino Acid Oxidase, subunit A, domain 2"/>
    <property type="match status" value="1"/>
</dbReference>
<sequence length="546" mass="59721">MEAPASKQSSFWLNASPDAKKFPVLETNLKSDVVIVGGGMIGVCTAVYLANQGISVILLEKNHIASGDTALSTGFLTRVPDTILSRIRQTYGADFLREILEVSRAAQKKLFDEIERNSLMCDFTRTESYFGAYHANDLMLADEIAALDGIDVGALVWQSPVGPFARAIKFLQEGKCNARQLLVSMLEREKNNPHLVVYEETEIRSIVVSDLGVLVRAAGGLVEAGRVVVTTGLPHVSFAEARALVREKISHVVVARYTARPPIPDALFWDTASPYFYYRLVAPHMLMLGGCDTFVDAPSDPKRRDPLAELELFLKSRLPGDHEIVYSWSGGLFETKDGLPYVFEHPQYPGRVFIACGFGGNGLVMGKAAAYVLGDLVQGKKTRAALLFGLERTGEVLSLSEAKNNGETIRQKIFVRVATIADVIDAKPYCAEARGHKIALFLIGGKYYAISNTCSHAGGSLCRGTLTGDSIQCPVHGAKFNVATGAVMGPPALRPQLTYPVRVRGRDVEVEVEVEMPKGPAVQDQQSHTRIQTAGSTWRSWLRRFF</sequence>
<protein>
    <recommendedName>
        <fullName evidence="5">Rieske domain-containing protein</fullName>
    </recommendedName>
</protein>
<feature type="domain" description="Rieske" evidence="5">
    <location>
        <begin position="415"/>
        <end position="510"/>
    </location>
</feature>
<dbReference type="InterPro" id="IPR017941">
    <property type="entry name" value="Rieske_2Fe-2S"/>
</dbReference>
<evidence type="ECO:0000313" key="6">
    <source>
        <dbReference type="EMBL" id="OGZ45290.1"/>
    </source>
</evidence>
<dbReference type="CDD" id="cd03528">
    <property type="entry name" value="Rieske_RO_ferredoxin"/>
    <property type="match status" value="1"/>
</dbReference>
<dbReference type="GO" id="GO:0005737">
    <property type="term" value="C:cytoplasm"/>
    <property type="evidence" value="ECO:0007669"/>
    <property type="project" value="TreeGrafter"/>
</dbReference>
<gene>
    <name evidence="6" type="ORF">A2756_01565</name>
</gene>
<dbReference type="SUPFAM" id="SSF50022">
    <property type="entry name" value="ISP domain"/>
    <property type="match status" value="1"/>
</dbReference>
<keyword evidence="1" id="KW-0001">2Fe-2S</keyword>
<dbReference type="PROSITE" id="PS51296">
    <property type="entry name" value="RIESKE"/>
    <property type="match status" value="1"/>
</dbReference>
<keyword evidence="3" id="KW-0408">Iron</keyword>
<name>A0A1G2G5R5_9BACT</name>
<dbReference type="EMBL" id="MHNL01000007">
    <property type="protein sequence ID" value="OGZ45290.1"/>
    <property type="molecule type" value="Genomic_DNA"/>
</dbReference>
<keyword evidence="2" id="KW-0479">Metal-binding</keyword>
<dbReference type="InterPro" id="IPR006076">
    <property type="entry name" value="FAD-dep_OxRdtase"/>
</dbReference>
<dbReference type="GO" id="GO:0046872">
    <property type="term" value="F:metal ion binding"/>
    <property type="evidence" value="ECO:0007669"/>
    <property type="project" value="UniProtKB-KW"/>
</dbReference>
<dbReference type="Proteomes" id="UP000177785">
    <property type="component" value="Unassembled WGS sequence"/>
</dbReference>
<dbReference type="InterPro" id="IPR036188">
    <property type="entry name" value="FAD/NAD-bd_sf"/>
</dbReference>
<evidence type="ECO:0000256" key="4">
    <source>
        <dbReference type="ARBA" id="ARBA00023014"/>
    </source>
</evidence>
<evidence type="ECO:0000256" key="2">
    <source>
        <dbReference type="ARBA" id="ARBA00022723"/>
    </source>
</evidence>
<dbReference type="InterPro" id="IPR036922">
    <property type="entry name" value="Rieske_2Fe-2S_sf"/>
</dbReference>
<dbReference type="SUPFAM" id="SSF51735">
    <property type="entry name" value="NAD(P)-binding Rossmann-fold domains"/>
    <property type="match status" value="1"/>
</dbReference>
<dbReference type="PANTHER" id="PTHR13847">
    <property type="entry name" value="SARCOSINE DEHYDROGENASE-RELATED"/>
    <property type="match status" value="1"/>
</dbReference>
<dbReference type="Pfam" id="PF01266">
    <property type="entry name" value="DAO"/>
    <property type="match status" value="1"/>
</dbReference>